<proteinExistence type="predicted"/>
<feature type="region of interest" description="Disordered" evidence="3">
    <location>
        <begin position="269"/>
        <end position="294"/>
    </location>
</feature>
<evidence type="ECO:0000313" key="5">
    <source>
        <dbReference type="EnsemblMetazoa" id="XP_008183338.1"/>
    </source>
</evidence>
<evidence type="ECO:0000259" key="4">
    <source>
        <dbReference type="PROSITE" id="PS50010"/>
    </source>
</evidence>
<dbReference type="CTD" id="38578"/>
<name>A0A8R2B677_ACYPI</name>
<dbReference type="GO" id="GO:0005085">
    <property type="term" value="F:guanyl-nucleotide exchange factor activity"/>
    <property type="evidence" value="ECO:0007669"/>
    <property type="project" value="InterPro"/>
</dbReference>
<dbReference type="PANTHER" id="PTHR46006:SF5">
    <property type="entry name" value="DH DOMAIN-CONTAINING PROTEIN"/>
    <property type="match status" value="1"/>
</dbReference>
<dbReference type="GO" id="GO:0035025">
    <property type="term" value="P:positive regulation of Rho protein signal transduction"/>
    <property type="evidence" value="ECO:0007669"/>
    <property type="project" value="TreeGrafter"/>
</dbReference>
<dbReference type="InterPro" id="IPR051480">
    <property type="entry name" value="Endocytic_GEF_Adapter"/>
</dbReference>
<dbReference type="KEGG" id="api:100162220"/>
<dbReference type="Gene3D" id="1.20.900.10">
    <property type="entry name" value="Dbl homology (DH) domain"/>
    <property type="match status" value="1"/>
</dbReference>
<evidence type="ECO:0000256" key="2">
    <source>
        <dbReference type="ARBA" id="ARBA00022490"/>
    </source>
</evidence>
<dbReference type="OrthoDB" id="2015333at2759"/>
<dbReference type="InterPro" id="IPR000219">
    <property type="entry name" value="DH_dom"/>
</dbReference>
<feature type="compositionally biased region" description="Polar residues" evidence="3">
    <location>
        <begin position="556"/>
        <end position="567"/>
    </location>
</feature>
<feature type="compositionally biased region" description="Pro residues" evidence="3">
    <location>
        <begin position="597"/>
        <end position="609"/>
    </location>
</feature>
<dbReference type="EnsemblMetazoa" id="XM_008185115.3">
    <property type="protein sequence ID" value="XP_008183337.1"/>
    <property type="gene ID" value="LOC100162220"/>
</dbReference>
<protein>
    <recommendedName>
        <fullName evidence="4">DH domain-containing protein</fullName>
    </recommendedName>
</protein>
<dbReference type="PROSITE" id="PS50010">
    <property type="entry name" value="DH_2"/>
    <property type="match status" value="1"/>
</dbReference>
<dbReference type="InterPro" id="IPR035899">
    <property type="entry name" value="DBL_dom_sf"/>
</dbReference>
<dbReference type="RefSeq" id="XP_008183337.1">
    <property type="nucleotide sequence ID" value="XM_008185115.2"/>
</dbReference>
<organism evidence="5 6">
    <name type="scientific">Acyrthosiphon pisum</name>
    <name type="common">Pea aphid</name>
    <dbReference type="NCBI Taxonomy" id="7029"/>
    <lineage>
        <taxon>Eukaryota</taxon>
        <taxon>Metazoa</taxon>
        <taxon>Ecdysozoa</taxon>
        <taxon>Arthropoda</taxon>
        <taxon>Hexapoda</taxon>
        <taxon>Insecta</taxon>
        <taxon>Pterygota</taxon>
        <taxon>Neoptera</taxon>
        <taxon>Paraneoptera</taxon>
        <taxon>Hemiptera</taxon>
        <taxon>Sternorrhyncha</taxon>
        <taxon>Aphidomorpha</taxon>
        <taxon>Aphidoidea</taxon>
        <taxon>Aphididae</taxon>
        <taxon>Macrosiphini</taxon>
        <taxon>Acyrthosiphon</taxon>
    </lineage>
</organism>
<feature type="region of interest" description="Disordered" evidence="3">
    <location>
        <begin position="434"/>
        <end position="472"/>
    </location>
</feature>
<reference evidence="5" key="2">
    <citation type="submission" date="2022-06" db="UniProtKB">
        <authorList>
            <consortium name="EnsemblMetazoa"/>
        </authorList>
    </citation>
    <scope>IDENTIFICATION</scope>
</reference>
<dbReference type="FunFam" id="1.20.900.10:FF:000038">
    <property type="entry name" value="Myosin-M heavy chain"/>
    <property type="match status" value="1"/>
</dbReference>
<evidence type="ECO:0000256" key="1">
    <source>
        <dbReference type="ARBA" id="ARBA00004496"/>
    </source>
</evidence>
<comment type="subcellular location">
    <subcellularLocation>
        <location evidence="1">Cytoplasm</location>
    </subcellularLocation>
</comment>
<feature type="compositionally biased region" description="Polar residues" evidence="3">
    <location>
        <begin position="968"/>
        <end position="981"/>
    </location>
</feature>
<dbReference type="GeneID" id="100162220"/>
<dbReference type="EnsemblMetazoa" id="XM_008185116.3">
    <property type="protein sequence ID" value="XP_008183338.1"/>
    <property type="gene ID" value="LOC100162220"/>
</dbReference>
<feature type="compositionally biased region" description="Pro residues" evidence="3">
    <location>
        <begin position="512"/>
        <end position="521"/>
    </location>
</feature>
<dbReference type="CDD" id="cd00160">
    <property type="entry name" value="RhoGEF"/>
    <property type="match status" value="1"/>
</dbReference>
<feature type="region of interest" description="Disordered" evidence="3">
    <location>
        <begin position="218"/>
        <end position="256"/>
    </location>
</feature>
<feature type="region of interest" description="Disordered" evidence="3">
    <location>
        <begin position="382"/>
        <end position="415"/>
    </location>
</feature>
<feature type="region of interest" description="Disordered" evidence="3">
    <location>
        <begin position="484"/>
        <end position="535"/>
    </location>
</feature>
<dbReference type="SMART" id="SM00325">
    <property type="entry name" value="RhoGEF"/>
    <property type="match status" value="1"/>
</dbReference>
<keyword evidence="6" id="KW-1185">Reference proteome</keyword>
<evidence type="ECO:0000256" key="3">
    <source>
        <dbReference type="SAM" id="MobiDB-lite"/>
    </source>
</evidence>
<feature type="compositionally biased region" description="Basic and acidic residues" evidence="3">
    <location>
        <begin position="585"/>
        <end position="596"/>
    </location>
</feature>
<dbReference type="Pfam" id="PF00621">
    <property type="entry name" value="RhoGEF"/>
    <property type="match status" value="1"/>
</dbReference>
<evidence type="ECO:0000313" key="6">
    <source>
        <dbReference type="Proteomes" id="UP000007819"/>
    </source>
</evidence>
<feature type="region of interest" description="Disordered" evidence="3">
    <location>
        <begin position="842"/>
        <end position="862"/>
    </location>
</feature>
<dbReference type="PANTHER" id="PTHR46006">
    <property type="entry name" value="RHO GUANINE NUCLEOTIDE EXCHANGE FACTOR AT 64C, ISOFORM A"/>
    <property type="match status" value="1"/>
</dbReference>
<feature type="compositionally biased region" description="Pro residues" evidence="3">
    <location>
        <begin position="846"/>
        <end position="857"/>
    </location>
</feature>
<reference evidence="6" key="1">
    <citation type="submission" date="2010-06" db="EMBL/GenBank/DDBJ databases">
        <authorList>
            <person name="Jiang H."/>
            <person name="Abraham K."/>
            <person name="Ali S."/>
            <person name="Alsbrooks S.L."/>
            <person name="Anim B.N."/>
            <person name="Anosike U.S."/>
            <person name="Attaway T."/>
            <person name="Bandaranaike D.P."/>
            <person name="Battles P.K."/>
            <person name="Bell S.N."/>
            <person name="Bell A.V."/>
            <person name="Beltran B."/>
            <person name="Bickham C."/>
            <person name="Bustamante Y."/>
            <person name="Caleb T."/>
            <person name="Canada A."/>
            <person name="Cardenas V."/>
            <person name="Carter K."/>
            <person name="Chacko J."/>
            <person name="Chandrabose M.N."/>
            <person name="Chavez D."/>
            <person name="Chavez A."/>
            <person name="Chen L."/>
            <person name="Chu H.-S."/>
            <person name="Claassen K.J."/>
            <person name="Cockrell R."/>
            <person name="Collins M."/>
            <person name="Cooper J.A."/>
            <person name="Cree A."/>
            <person name="Curry S.M."/>
            <person name="Da Y."/>
            <person name="Dao M.D."/>
            <person name="Das B."/>
            <person name="Davila M.-L."/>
            <person name="Davy-Carroll L."/>
            <person name="Denson S."/>
            <person name="Dinh H."/>
            <person name="Ebong V.E."/>
            <person name="Edwards J.R."/>
            <person name="Egan A."/>
            <person name="El-Daye J."/>
            <person name="Escobedo L."/>
            <person name="Fernandez S."/>
            <person name="Fernando P.R."/>
            <person name="Flagg N."/>
            <person name="Forbes L.D."/>
            <person name="Fowler R.G."/>
            <person name="Fu Q."/>
            <person name="Gabisi R.A."/>
            <person name="Ganer J."/>
            <person name="Garbino Pronczuk A."/>
            <person name="Garcia R.M."/>
            <person name="Garner T."/>
            <person name="Garrett T.E."/>
            <person name="Gonzalez D.A."/>
            <person name="Hamid H."/>
            <person name="Hawkins E.S."/>
            <person name="Hirani K."/>
            <person name="Hogues M.E."/>
            <person name="Hollins B."/>
            <person name="Hsiao C.-H."/>
            <person name="Jabil R."/>
            <person name="James M.L."/>
            <person name="Jhangiani S.N."/>
            <person name="Johnson B."/>
            <person name="Johnson Q."/>
            <person name="Joshi V."/>
            <person name="Kalu J.B."/>
            <person name="Kam C."/>
            <person name="Kashfia A."/>
            <person name="Keebler J."/>
            <person name="Kisamo H."/>
            <person name="Kovar C.L."/>
            <person name="Lago L.A."/>
            <person name="Lai C.-Y."/>
            <person name="Laidlaw J."/>
            <person name="Lara F."/>
            <person name="Le T.-K."/>
            <person name="Lee S.L."/>
            <person name="Legall F.H."/>
            <person name="Lemon S.J."/>
            <person name="Lewis L.R."/>
            <person name="Li B."/>
            <person name="Liu Y."/>
            <person name="Liu Y.-S."/>
            <person name="Lopez J."/>
            <person name="Lozado R.J."/>
            <person name="Lu J."/>
            <person name="Madu R.C."/>
            <person name="Maheshwari M."/>
            <person name="Maheshwari R."/>
            <person name="Malloy K."/>
            <person name="Martinez E."/>
            <person name="Mathew T."/>
            <person name="Mercado I.C."/>
            <person name="Mercado C."/>
            <person name="Meyer B."/>
            <person name="Montgomery K."/>
            <person name="Morgan M.B."/>
            <person name="Munidasa M."/>
            <person name="Nazareth L.V."/>
            <person name="Nelson J."/>
            <person name="Ng B.M."/>
            <person name="Nguyen N.B."/>
            <person name="Nguyen P.Q."/>
            <person name="Nguyen T."/>
            <person name="Obregon M."/>
            <person name="Okwuonu G.O."/>
            <person name="Onwere C.G."/>
            <person name="Orozco G."/>
            <person name="Parra A."/>
            <person name="Patel S."/>
            <person name="Patil S."/>
            <person name="Perez A."/>
            <person name="Perez Y."/>
            <person name="Pham C."/>
            <person name="Primus E.L."/>
            <person name="Pu L.-L."/>
            <person name="Puazo M."/>
            <person name="Qin X."/>
            <person name="Quiroz J.B."/>
            <person name="Reese J."/>
            <person name="Richards S."/>
            <person name="Rives C.M."/>
            <person name="Robberts R."/>
            <person name="Ruiz S.J."/>
            <person name="Ruiz M.J."/>
            <person name="Santibanez J."/>
            <person name="Schneider B.W."/>
            <person name="Sisson I."/>
            <person name="Smith M."/>
            <person name="Sodergren E."/>
            <person name="Song X.-Z."/>
            <person name="Song B.B."/>
            <person name="Summersgill H."/>
            <person name="Thelus R."/>
            <person name="Thornton R.D."/>
            <person name="Trejos Z.Y."/>
            <person name="Usmani K."/>
            <person name="Vattathil S."/>
            <person name="Villasana D."/>
            <person name="Walker D.L."/>
            <person name="Wang S."/>
            <person name="Wang K."/>
            <person name="White C.S."/>
            <person name="Williams A.C."/>
            <person name="Williamson J."/>
            <person name="Wilson K."/>
            <person name="Woghiren I.O."/>
            <person name="Woodworth J.R."/>
            <person name="Worley K.C."/>
            <person name="Wright R.A."/>
            <person name="Wu W."/>
            <person name="Young L."/>
            <person name="Zhang L."/>
            <person name="Zhang J."/>
            <person name="Zhu Y."/>
            <person name="Muzny D.M."/>
            <person name="Weinstock G."/>
            <person name="Gibbs R.A."/>
        </authorList>
    </citation>
    <scope>NUCLEOTIDE SEQUENCE [LARGE SCALE GENOMIC DNA]</scope>
    <source>
        <strain evidence="6">LSR1</strain>
    </source>
</reference>
<feature type="domain" description="DH" evidence="4">
    <location>
        <begin position="1029"/>
        <end position="1222"/>
    </location>
</feature>
<dbReference type="GO" id="GO:0031097">
    <property type="term" value="C:medial cortex"/>
    <property type="evidence" value="ECO:0007669"/>
    <property type="project" value="UniProtKB-ARBA"/>
</dbReference>
<dbReference type="Proteomes" id="UP000007819">
    <property type="component" value="Chromosome A2"/>
</dbReference>
<dbReference type="SUPFAM" id="SSF48065">
    <property type="entry name" value="DBL homology domain (DH-domain)"/>
    <property type="match status" value="1"/>
</dbReference>
<keyword evidence="2" id="KW-0963">Cytoplasm</keyword>
<feature type="region of interest" description="Disordered" evidence="3">
    <location>
        <begin position="963"/>
        <end position="990"/>
    </location>
</feature>
<dbReference type="RefSeq" id="XP_008183338.1">
    <property type="nucleotide sequence ID" value="XM_008185116.2"/>
</dbReference>
<accession>A0A8R2B677</accession>
<feature type="region of interest" description="Disordered" evidence="3">
    <location>
        <begin position="552"/>
        <end position="649"/>
    </location>
</feature>
<sequence>MNSNRLRGQPSIATVRDRRPVAVATTTTLLTQCCRTDFGIGVGCGDAVRLRTDAGRSVYRDRRVDADDQLPDAAMAASVALPERYRPPTATVPAAAHHQATAMSADGDRSQHRRHYQNGYRPHHAKYNSVSAGSALSKSMRYADGWLYERDAGAGGAGTVGRHGAAGGRNKSRSTFLGREHFGTVAAAAVAVAAAAATVQVPPAADDPYDRVRRNRMATAAGKLDRKRNRSGSPRTPSPDYDDTGAGERVVSSSRRSILECNVNPYDLLQQTSDNDENDEGGGGGGDGDCPKRMSLKDKFMNRIQDTVFAKNKASVGGFGSFSSNGSAKKTSMDRNTGGGVNIAGHTVRLFDGPKSPASHKNASSVWYDDGSASDVAAIPAAGTDQSPVRPPRRRCKPAAGVDLSAGPAKRSHSLTTCGMTTVSSEIKSILKKPASMTTDDLSPVRSRTPVTATSAEVVGTGPCNGPQKKTKKQVQFDIVSVAVEKPTEDDGDHLETAASSVTENRVEHTPPSTPVPPTPSPSHHLQHRQDQSPLCSVPEAIVAAVERKLKRSLSDRQNSGNSTGSDDVTVFNDTMRIHVRHKNRPDSRVAFDRPAEPPPPPPPPPPSTSTPTITELFLCGRRTGDGSVDNGDDHNNNNNNNNNNRTVVQVSPSDELGTCPEYPVEPEQKTSILINSSPGLKTSVIIGEGGAAYAASSDNKVTISIGPTGNTGRGGRSGNYRSNVTVVDRAGSLMSDFIRMNYDPVQAARLDVTPHVCGRRSSGSGTTPLVSPYRVSEIEKHHMAVQPLSDTESSSESCYASAKEDASYSSVSSASSSSFSSTSSSAAAAMVADAEPIYEEISESPTPPPLPSCPPPDRADHEPAAILPCRSIFEGATKYDIINYLVDAKRRCGSLHDTSALHPKFVVVSDEQAAAESDSCGGGGACNDSGEESSSYGGCGPAAVAAILQSADAAKRAAVEIERNDSGVGSETSQSSRSKWQQQQQQQQQHETQHSCEDCDQPVEIQTTDGGIMFAPLVCRKCHKRRAERREIIAEIVETEEKYGRDLDIVTEEFYRPMMVAGLLNADQLTTVFLNVAELKEHSAALSQKLRDAYEIAVEQGDDDLLTVNIGRLFLEASPSMLHAFQSYCTRQGNAALLLANLEKEKELLRIFLRVSQMENAVLRRMNLNSFLMVPVQRVTKYPLLLARLYKVTPEHHLEARQTLNEARHKIQLHLEHINSLAKDISSTKLWRKIYAINGKRPDNEDLADIKFRKVAVDVLEWSGLGEEIRFAMEGRLLYTQPSDHNWRRGGRTIKLMPINAIIVTLGKPNDNYNPDADDIAFPRQNGIRDASLVLLKEKSGRISLLREPMYLDRCVLCCESDWDDYFELHEITTKDTYILKGQDGEQTKMWYKQLQYHCQTLGCWRKRRNALANIMINRNCT</sequence>